<dbReference type="Pfam" id="PF02571">
    <property type="entry name" value="CbiJ"/>
    <property type="match status" value="1"/>
</dbReference>
<accession>A0A1M6MSX6</accession>
<dbReference type="EMBL" id="FRAJ01000005">
    <property type="protein sequence ID" value="SHJ86635.1"/>
    <property type="molecule type" value="Genomic_DNA"/>
</dbReference>
<dbReference type="Proteomes" id="UP000184082">
    <property type="component" value="Unassembled WGS sequence"/>
</dbReference>
<comment type="pathway">
    <text evidence="1">Cofactor biosynthesis; adenosylcobalamin biosynthesis.</text>
</comment>
<sequence>MILLLSGTKDGREIAYALHKKDYPLIVTTTTEYGKYLIEEKENINVYSEKLDYEKMIKLIEQKGVKLVIDATHPYAEKVSENIIKACKYKKIPCFRFQREEIGSLKFQNIIYRAKDYEEAAKSLANKKGNILLTVGSKTLDIFVRYTDVKRLFARVLPVSSILEKCEKLGFKPSNIIAMQGPFSKEMNIEMIKKYHIDIMVTKDSGKVGGTIEKFEAAYECGIDVVLIERPDIYGELVYDDMNELIKRVCKIYG</sequence>
<keyword evidence="2" id="KW-0169">Cobalamin biosynthesis</keyword>
<protein>
    <submittedName>
        <fullName evidence="4">Precorrin-6A/cobalt-precorrin-6A reductase</fullName>
    </submittedName>
</protein>
<dbReference type="RefSeq" id="WP_072965929.1">
    <property type="nucleotide sequence ID" value="NZ_FRAJ01000005.1"/>
</dbReference>
<evidence type="ECO:0000313" key="4">
    <source>
        <dbReference type="EMBL" id="SHJ86635.1"/>
    </source>
</evidence>
<dbReference type="InterPro" id="IPR003723">
    <property type="entry name" value="Precorrin-6x_reduct"/>
</dbReference>
<evidence type="ECO:0000256" key="3">
    <source>
        <dbReference type="ARBA" id="ARBA00023002"/>
    </source>
</evidence>
<evidence type="ECO:0000256" key="2">
    <source>
        <dbReference type="ARBA" id="ARBA00022573"/>
    </source>
</evidence>
<dbReference type="PROSITE" id="PS51014">
    <property type="entry name" value="COBK_CBIJ"/>
    <property type="match status" value="1"/>
</dbReference>
<dbReference type="GO" id="GO:0009236">
    <property type="term" value="P:cobalamin biosynthetic process"/>
    <property type="evidence" value="ECO:0007669"/>
    <property type="project" value="UniProtKB-UniPathway"/>
</dbReference>
<name>A0A1M6MSX6_9FIRM</name>
<keyword evidence="3" id="KW-0560">Oxidoreductase</keyword>
<dbReference type="UniPathway" id="UPA00148"/>
<dbReference type="NCBIfam" id="NF005970">
    <property type="entry name" value="PRK08057.1-4"/>
    <property type="match status" value="1"/>
</dbReference>
<evidence type="ECO:0000313" key="5">
    <source>
        <dbReference type="Proteomes" id="UP000184082"/>
    </source>
</evidence>
<proteinExistence type="predicted"/>
<keyword evidence="5" id="KW-1185">Reference proteome</keyword>
<dbReference type="AlphaFoldDB" id="A0A1M6MSX6"/>
<dbReference type="PANTHER" id="PTHR36925:SF1">
    <property type="entry name" value="COBALT-PRECORRIN-6A REDUCTASE"/>
    <property type="match status" value="1"/>
</dbReference>
<dbReference type="STRING" id="1121266.SAMN02745883_00627"/>
<reference evidence="4 5" key="1">
    <citation type="submission" date="2016-11" db="EMBL/GenBank/DDBJ databases">
        <authorList>
            <person name="Jaros S."/>
            <person name="Januszkiewicz K."/>
            <person name="Wedrychowicz H."/>
        </authorList>
    </citation>
    <scope>NUCLEOTIDE SEQUENCE [LARGE SCALE GENOMIC DNA]</scope>
    <source>
        <strain evidence="4 5">DSM 14501</strain>
    </source>
</reference>
<dbReference type="PANTHER" id="PTHR36925">
    <property type="entry name" value="COBALT-PRECORRIN-6A REDUCTASE"/>
    <property type="match status" value="1"/>
</dbReference>
<dbReference type="GO" id="GO:0016994">
    <property type="term" value="F:precorrin-6A reductase activity"/>
    <property type="evidence" value="ECO:0007669"/>
    <property type="project" value="InterPro"/>
</dbReference>
<organism evidence="4 5">
    <name type="scientific">Caminicella sporogenes DSM 14501</name>
    <dbReference type="NCBI Taxonomy" id="1121266"/>
    <lineage>
        <taxon>Bacteria</taxon>
        <taxon>Bacillati</taxon>
        <taxon>Bacillota</taxon>
        <taxon>Clostridia</taxon>
        <taxon>Peptostreptococcales</taxon>
        <taxon>Caminicellaceae</taxon>
        <taxon>Caminicella</taxon>
    </lineage>
</organism>
<evidence type="ECO:0000256" key="1">
    <source>
        <dbReference type="ARBA" id="ARBA00004953"/>
    </source>
</evidence>
<dbReference type="NCBIfam" id="TIGR00715">
    <property type="entry name" value="precor6x_red"/>
    <property type="match status" value="1"/>
</dbReference>
<gene>
    <name evidence="4" type="ORF">SAMN02745883_00627</name>
</gene>